<keyword evidence="3" id="KW-1185">Reference proteome</keyword>
<feature type="compositionally biased region" description="Basic and acidic residues" evidence="1">
    <location>
        <begin position="40"/>
        <end position="50"/>
    </location>
</feature>
<dbReference type="EMBL" id="QUSF01000040">
    <property type="protein sequence ID" value="RLV98559.1"/>
    <property type="molecule type" value="Genomic_DNA"/>
</dbReference>
<reference evidence="2 3" key="1">
    <citation type="journal article" date="2018" name="Proc. R. Soc. B">
        <title>A non-coding region near Follistatin controls head colour polymorphism in the Gouldian finch.</title>
        <authorList>
            <person name="Toomey M.B."/>
            <person name="Marques C.I."/>
            <person name="Andrade P."/>
            <person name="Araujo P.M."/>
            <person name="Sabatino S."/>
            <person name="Gazda M.A."/>
            <person name="Afonso S."/>
            <person name="Lopes R.J."/>
            <person name="Corbo J.C."/>
            <person name="Carneiro M."/>
        </authorList>
    </citation>
    <scope>NUCLEOTIDE SEQUENCE [LARGE SCALE GENOMIC DNA]</scope>
    <source>
        <strain evidence="2">Red01</strain>
        <tissue evidence="2">Muscle</tissue>
    </source>
</reference>
<organism evidence="2 3">
    <name type="scientific">Chloebia gouldiae</name>
    <name type="common">Gouldian finch</name>
    <name type="synonym">Erythrura gouldiae</name>
    <dbReference type="NCBI Taxonomy" id="44316"/>
    <lineage>
        <taxon>Eukaryota</taxon>
        <taxon>Metazoa</taxon>
        <taxon>Chordata</taxon>
        <taxon>Craniata</taxon>
        <taxon>Vertebrata</taxon>
        <taxon>Euteleostomi</taxon>
        <taxon>Archelosauria</taxon>
        <taxon>Archosauria</taxon>
        <taxon>Dinosauria</taxon>
        <taxon>Saurischia</taxon>
        <taxon>Theropoda</taxon>
        <taxon>Coelurosauria</taxon>
        <taxon>Aves</taxon>
        <taxon>Neognathae</taxon>
        <taxon>Neoaves</taxon>
        <taxon>Telluraves</taxon>
        <taxon>Australaves</taxon>
        <taxon>Passeriformes</taxon>
        <taxon>Passeroidea</taxon>
        <taxon>Passeridae</taxon>
        <taxon>Chloebia</taxon>
    </lineage>
</organism>
<name>A0A3L8S8Q0_CHLGU</name>
<dbReference type="AlphaFoldDB" id="A0A3L8S8Q0"/>
<evidence type="ECO:0000313" key="2">
    <source>
        <dbReference type="EMBL" id="RLV98559.1"/>
    </source>
</evidence>
<evidence type="ECO:0000256" key="1">
    <source>
        <dbReference type="SAM" id="MobiDB-lite"/>
    </source>
</evidence>
<feature type="region of interest" description="Disordered" evidence="1">
    <location>
        <begin position="1"/>
        <end position="50"/>
    </location>
</feature>
<protein>
    <submittedName>
        <fullName evidence="2">Uncharacterized protein</fullName>
    </submittedName>
</protein>
<comment type="caution">
    <text evidence="2">The sequence shown here is derived from an EMBL/GenBank/DDBJ whole genome shotgun (WGS) entry which is preliminary data.</text>
</comment>
<accession>A0A3L8S8Q0</accession>
<dbReference type="Proteomes" id="UP000276834">
    <property type="component" value="Unassembled WGS sequence"/>
</dbReference>
<proteinExistence type="predicted"/>
<gene>
    <name evidence="2" type="ORF">DV515_00010665</name>
</gene>
<evidence type="ECO:0000313" key="3">
    <source>
        <dbReference type="Proteomes" id="UP000276834"/>
    </source>
</evidence>
<sequence>YTNMLPKTCDLDLGEDGDHRPMDAPSPGRLSWRPSTYDNAKNKEADIPSN</sequence>
<feature type="non-terminal residue" evidence="2">
    <location>
        <position position="1"/>
    </location>
</feature>